<dbReference type="NCBIfam" id="TIGR02258">
    <property type="entry name" value="2_5_ligase"/>
    <property type="match status" value="1"/>
</dbReference>
<organism evidence="3 4">
    <name type="scientific">Saccharicrinis carchari</name>
    <dbReference type="NCBI Taxonomy" id="1168039"/>
    <lineage>
        <taxon>Bacteria</taxon>
        <taxon>Pseudomonadati</taxon>
        <taxon>Bacteroidota</taxon>
        <taxon>Bacteroidia</taxon>
        <taxon>Marinilabiliales</taxon>
        <taxon>Marinilabiliaceae</taxon>
        <taxon>Saccharicrinis</taxon>
    </lineage>
</organism>
<keyword evidence="4" id="KW-1185">Reference proteome</keyword>
<dbReference type="GO" id="GO:0016874">
    <property type="term" value="F:ligase activity"/>
    <property type="evidence" value="ECO:0007669"/>
    <property type="project" value="UniProtKB-KW"/>
</dbReference>
<comment type="function">
    <text evidence="2">Hydrolyzes RNA 2',3'-cyclic phosphodiester to an RNA 2'-phosphomonoester.</text>
</comment>
<evidence type="ECO:0000313" key="4">
    <source>
        <dbReference type="Proteomes" id="UP000319040"/>
    </source>
</evidence>
<sequence length="180" mass="20571">MRIFIGIKIDAPPEVSQIKCELGHAHSKWVKESNYHLTLVFIGQAKTADKVKISQALHKIVPQHAPFVISLKGAGSFQKRRSSGVLWLGVEDSTALKALHNEVNNAVLHIFPNLKNQYKDYTPHITVARIKDREELSAFKQRLNELNVSRRQRVDEVFLYESLSTPNGVEYKVLERFNLK</sequence>
<keyword evidence="1 2" id="KW-0378">Hydrolase</keyword>
<dbReference type="Gene3D" id="3.90.1140.10">
    <property type="entry name" value="Cyclic phosphodiesterase"/>
    <property type="match status" value="1"/>
</dbReference>
<feature type="short sequence motif" description="HXTX 1" evidence="2">
    <location>
        <begin position="36"/>
        <end position="39"/>
    </location>
</feature>
<comment type="catalytic activity">
    <reaction evidence="2">
        <text>a 3'-end 2',3'-cyclophospho-ribonucleotide-RNA + H2O = a 3'-end 2'-phospho-ribonucleotide-RNA + H(+)</text>
        <dbReference type="Rhea" id="RHEA:11828"/>
        <dbReference type="Rhea" id="RHEA-COMP:10464"/>
        <dbReference type="Rhea" id="RHEA-COMP:17353"/>
        <dbReference type="ChEBI" id="CHEBI:15377"/>
        <dbReference type="ChEBI" id="CHEBI:15378"/>
        <dbReference type="ChEBI" id="CHEBI:83064"/>
        <dbReference type="ChEBI" id="CHEBI:173113"/>
        <dbReference type="EC" id="3.1.4.58"/>
    </reaction>
</comment>
<dbReference type="EMBL" id="FXTB01000001">
    <property type="protein sequence ID" value="SMO43204.1"/>
    <property type="molecule type" value="Genomic_DNA"/>
</dbReference>
<feature type="active site" description="Proton acceptor" evidence="2">
    <location>
        <position position="124"/>
    </location>
</feature>
<dbReference type="GO" id="GO:0004113">
    <property type="term" value="F:2',3'-cyclic-nucleotide 3'-phosphodiesterase activity"/>
    <property type="evidence" value="ECO:0007669"/>
    <property type="project" value="InterPro"/>
</dbReference>
<dbReference type="PANTHER" id="PTHR35561">
    <property type="entry name" value="RNA 2',3'-CYCLIC PHOSPHODIESTERASE"/>
    <property type="match status" value="1"/>
</dbReference>
<dbReference type="AlphaFoldDB" id="A0A521B7Y2"/>
<protein>
    <recommendedName>
        <fullName evidence="2">RNA 2',3'-cyclic phosphodiesterase</fullName>
        <shortName evidence="2">RNA 2',3'-CPDase</shortName>
        <ecNumber evidence="2">3.1.4.58</ecNumber>
    </recommendedName>
</protein>
<dbReference type="Proteomes" id="UP000319040">
    <property type="component" value="Unassembled WGS sequence"/>
</dbReference>
<dbReference type="SUPFAM" id="SSF55144">
    <property type="entry name" value="LigT-like"/>
    <property type="match status" value="1"/>
</dbReference>
<name>A0A521B7Y2_SACCC</name>
<dbReference type="PANTHER" id="PTHR35561:SF1">
    <property type="entry name" value="RNA 2',3'-CYCLIC PHOSPHODIESTERASE"/>
    <property type="match status" value="1"/>
</dbReference>
<dbReference type="HAMAP" id="MF_01940">
    <property type="entry name" value="RNA_CPDase"/>
    <property type="match status" value="1"/>
</dbReference>
<dbReference type="InterPro" id="IPR009097">
    <property type="entry name" value="Cyclic_Pdiesterase"/>
</dbReference>
<dbReference type="RefSeq" id="WP_142532114.1">
    <property type="nucleotide sequence ID" value="NZ_FXTB01000001.1"/>
</dbReference>
<feature type="short sequence motif" description="HXTX 2" evidence="2">
    <location>
        <begin position="124"/>
        <end position="127"/>
    </location>
</feature>
<dbReference type="GO" id="GO:0008664">
    <property type="term" value="F:RNA 2',3'-cyclic 3'-phosphodiesterase activity"/>
    <property type="evidence" value="ECO:0007669"/>
    <property type="project" value="UniProtKB-EC"/>
</dbReference>
<evidence type="ECO:0000313" key="3">
    <source>
        <dbReference type="EMBL" id="SMO43204.1"/>
    </source>
</evidence>
<feature type="active site" description="Proton donor" evidence="2">
    <location>
        <position position="36"/>
    </location>
</feature>
<dbReference type="InterPro" id="IPR004175">
    <property type="entry name" value="RNA_CPDase"/>
</dbReference>
<gene>
    <name evidence="3" type="ORF">SAMN06265379_101781</name>
</gene>
<reference evidence="3 4" key="1">
    <citation type="submission" date="2017-05" db="EMBL/GenBank/DDBJ databases">
        <authorList>
            <person name="Varghese N."/>
            <person name="Submissions S."/>
        </authorList>
    </citation>
    <scope>NUCLEOTIDE SEQUENCE [LARGE SCALE GENOMIC DNA]</scope>
    <source>
        <strain evidence="3 4">DSM 27040</strain>
    </source>
</reference>
<comment type="similarity">
    <text evidence="2">Belongs to the 2H phosphoesterase superfamily. ThpR family.</text>
</comment>
<keyword evidence="3" id="KW-0436">Ligase</keyword>
<proteinExistence type="inferred from homology"/>
<dbReference type="Pfam" id="PF13563">
    <property type="entry name" value="2_5_RNA_ligase2"/>
    <property type="match status" value="1"/>
</dbReference>
<dbReference type="EC" id="3.1.4.58" evidence="2"/>
<evidence type="ECO:0000256" key="2">
    <source>
        <dbReference type="HAMAP-Rule" id="MF_01940"/>
    </source>
</evidence>
<accession>A0A521B7Y2</accession>
<evidence type="ECO:0000256" key="1">
    <source>
        <dbReference type="ARBA" id="ARBA00022801"/>
    </source>
</evidence>
<dbReference type="OrthoDB" id="9789350at2"/>